<dbReference type="RefSeq" id="WP_159366059.1">
    <property type="nucleotide sequence ID" value="NZ_CP047218.1"/>
</dbReference>
<name>A0A6P1GEB1_SPHYA</name>
<evidence type="ECO:0000256" key="1">
    <source>
        <dbReference type="ARBA" id="ARBA00022612"/>
    </source>
</evidence>
<dbReference type="InterPro" id="IPR035421">
    <property type="entry name" value="Terminase_6C"/>
</dbReference>
<reference evidence="3 4" key="1">
    <citation type="submission" date="2019-12" db="EMBL/GenBank/DDBJ databases">
        <title>Functional and genomic insights into the Sphingobium yanoikuyae YC-JY1, a bacterium efficiently degrading bisphenol A.</title>
        <authorList>
            <person name="Jia Y."/>
            <person name="Li X."/>
            <person name="Wang J."/>
            <person name="Eltoukhy A."/>
            <person name="Lamraoui I."/>
            <person name="Yan Y."/>
        </authorList>
    </citation>
    <scope>NUCLEOTIDE SEQUENCE [LARGE SCALE GENOMIC DNA]</scope>
    <source>
        <strain evidence="3 4">YC-JY1</strain>
    </source>
</reference>
<evidence type="ECO:0000259" key="2">
    <source>
        <dbReference type="Pfam" id="PF17289"/>
    </source>
</evidence>
<dbReference type="Gene3D" id="3.30.420.240">
    <property type="match status" value="1"/>
</dbReference>
<proteinExistence type="predicted"/>
<accession>A0A6P1GEB1</accession>
<dbReference type="AlphaFoldDB" id="A0A6P1GEB1"/>
<protein>
    <recommendedName>
        <fullName evidence="2">Terminase large subunit gp17-like C-terminal domain-containing protein</fullName>
    </recommendedName>
</protein>
<feature type="domain" description="Terminase large subunit gp17-like C-terminal" evidence="2">
    <location>
        <begin position="24"/>
        <end position="132"/>
    </location>
</feature>
<dbReference type="Pfam" id="PF17289">
    <property type="entry name" value="Terminase_6C"/>
    <property type="match status" value="1"/>
</dbReference>
<evidence type="ECO:0000313" key="3">
    <source>
        <dbReference type="EMBL" id="QHD66835.1"/>
    </source>
</evidence>
<keyword evidence="1" id="KW-1188">Viral release from host cell</keyword>
<evidence type="ECO:0000313" key="4">
    <source>
        <dbReference type="Proteomes" id="UP000464086"/>
    </source>
</evidence>
<dbReference type="Proteomes" id="UP000464086">
    <property type="component" value="Chromosome"/>
</dbReference>
<sequence>MPRAGPKPSVVNKRGYVLHDGTDKLQPEKWAERVASLFSTYRADLVIAENNQGGDLVQSNLRSAYGFLPVKLVRAFRGKDLRAEPVAHLYAQGKVHHPTKALVELEEQMGMFGAAGFKGSPDRVDALVYAITELADLNGNAPKVGAVVISAGNRRH</sequence>
<gene>
    <name evidence="3" type="ORF">GS397_07090</name>
</gene>
<dbReference type="EMBL" id="CP047218">
    <property type="protein sequence ID" value="QHD66835.1"/>
    <property type="molecule type" value="Genomic_DNA"/>
</dbReference>
<organism evidence="3 4">
    <name type="scientific">Sphingobium yanoikuyae</name>
    <name type="common">Sphingomonas yanoikuyae</name>
    <dbReference type="NCBI Taxonomy" id="13690"/>
    <lineage>
        <taxon>Bacteria</taxon>
        <taxon>Pseudomonadati</taxon>
        <taxon>Pseudomonadota</taxon>
        <taxon>Alphaproteobacteria</taxon>
        <taxon>Sphingomonadales</taxon>
        <taxon>Sphingomonadaceae</taxon>
        <taxon>Sphingobium</taxon>
    </lineage>
</organism>